<feature type="compositionally biased region" description="Low complexity" evidence="1">
    <location>
        <begin position="302"/>
        <end position="319"/>
    </location>
</feature>
<name>A0A645E5S9_9ZZZZ</name>
<evidence type="ECO:0000313" key="2">
    <source>
        <dbReference type="EMBL" id="MPM96931.1"/>
    </source>
</evidence>
<proteinExistence type="predicted"/>
<dbReference type="EMBL" id="VSSQ01043268">
    <property type="protein sequence ID" value="MPM96931.1"/>
    <property type="molecule type" value="Genomic_DNA"/>
</dbReference>
<gene>
    <name evidence="2" type="ORF">SDC9_144101</name>
</gene>
<accession>A0A645E5S9</accession>
<sequence length="319" mass="33570">MVVRHCVGGQDSSGQLDAGGDHAAQGDRGQRRTARRHRSRGGAARRQLLVPGYRHAVHPVGVVGHQRRGQTVGTDDLVQVAQVGRRHDAWENVDLAVRGGVRVGIGLHDGRHCCVETISVGAGVGRGGSKSQPRHRLPGGRLEAFVRISKSRDHGGHIFTDRLGQAGRGQPDHRRVVDPGHVGDAGAQILLATEHSGRLAHAGRCDIHRLGEVADQIAADVRRAPLGTVQERDRSLKSGVGQAGSERHAHAAGVGRGCGATGLPGGRAVLVDESTRCIADDHVRAPCLCRVPRTGAGARTARPGCTPSRGPRGRSSPCR</sequence>
<dbReference type="AlphaFoldDB" id="A0A645E5S9"/>
<reference evidence="2" key="1">
    <citation type="submission" date="2019-08" db="EMBL/GenBank/DDBJ databases">
        <authorList>
            <person name="Kucharzyk K."/>
            <person name="Murdoch R.W."/>
            <person name="Higgins S."/>
            <person name="Loffler F."/>
        </authorList>
    </citation>
    <scope>NUCLEOTIDE SEQUENCE</scope>
</reference>
<organism evidence="2">
    <name type="scientific">bioreactor metagenome</name>
    <dbReference type="NCBI Taxonomy" id="1076179"/>
    <lineage>
        <taxon>unclassified sequences</taxon>
        <taxon>metagenomes</taxon>
        <taxon>ecological metagenomes</taxon>
    </lineage>
</organism>
<feature type="region of interest" description="Disordered" evidence="1">
    <location>
        <begin position="1"/>
        <end position="43"/>
    </location>
</feature>
<protein>
    <submittedName>
        <fullName evidence="2">Uncharacterized protein</fullName>
    </submittedName>
</protein>
<feature type="region of interest" description="Disordered" evidence="1">
    <location>
        <begin position="296"/>
        <end position="319"/>
    </location>
</feature>
<evidence type="ECO:0000256" key="1">
    <source>
        <dbReference type="SAM" id="MobiDB-lite"/>
    </source>
</evidence>
<feature type="compositionally biased region" description="Basic residues" evidence="1">
    <location>
        <begin position="31"/>
        <end position="40"/>
    </location>
</feature>
<feature type="region of interest" description="Disordered" evidence="1">
    <location>
        <begin position="229"/>
        <end position="254"/>
    </location>
</feature>
<comment type="caution">
    <text evidence="2">The sequence shown here is derived from an EMBL/GenBank/DDBJ whole genome shotgun (WGS) entry which is preliminary data.</text>
</comment>